<dbReference type="NCBIfam" id="TIGR01800">
    <property type="entry name" value="cit_synth_II"/>
    <property type="match status" value="1"/>
</dbReference>
<evidence type="ECO:0000313" key="9">
    <source>
        <dbReference type="EMBL" id="TIH30269.1"/>
    </source>
</evidence>
<dbReference type="PANTHER" id="PTHR11739">
    <property type="entry name" value="CITRATE SYNTHASE"/>
    <property type="match status" value="1"/>
</dbReference>
<dbReference type="GO" id="GO:0036440">
    <property type="term" value="F:citrate synthase activity"/>
    <property type="evidence" value="ECO:0007669"/>
    <property type="project" value="UniProtKB-EC"/>
</dbReference>
<dbReference type="UniPathway" id="UPA00223"/>
<dbReference type="Pfam" id="PF00285">
    <property type="entry name" value="Citrate_synt"/>
    <property type="match status" value="1"/>
</dbReference>
<evidence type="ECO:0000256" key="3">
    <source>
        <dbReference type="ARBA" id="ARBA00022532"/>
    </source>
</evidence>
<dbReference type="FunFam" id="1.10.230.10:FF:000003">
    <property type="entry name" value="Citrate synthase"/>
    <property type="match status" value="1"/>
</dbReference>
<dbReference type="OrthoDB" id="9800864at2"/>
<dbReference type="Gene3D" id="1.10.230.10">
    <property type="entry name" value="Cytochrome P450-Terp, domain 2"/>
    <property type="match status" value="1"/>
</dbReference>
<dbReference type="PANTHER" id="PTHR11739:SF4">
    <property type="entry name" value="CITRATE SYNTHASE, PEROXISOMAL"/>
    <property type="match status" value="1"/>
</dbReference>
<dbReference type="PRINTS" id="PR00143">
    <property type="entry name" value="CITRTSNTHASE"/>
</dbReference>
<evidence type="ECO:0000256" key="2">
    <source>
        <dbReference type="ARBA" id="ARBA00010566"/>
    </source>
</evidence>
<keyword evidence="4 6" id="KW-0808">Transferase</keyword>
<feature type="active site" evidence="7">
    <location>
        <position position="267"/>
    </location>
</feature>
<accession>A0A4T2BHU9</accession>
<dbReference type="Proteomes" id="UP000306192">
    <property type="component" value="Unassembled WGS sequence"/>
</dbReference>
<dbReference type="PIRSF" id="PIRSF001369">
    <property type="entry name" value="Citrate_synth"/>
    <property type="match status" value="1"/>
</dbReference>
<sequence length="375" mass="40621">MVDTTTATEPEIRKGLAGVVADFTAISKVNAETNSLLYRGYPVQELAANCSFEQVAYLLWHGELPDAAQLAAFETAERAQRSLEPAVREVIDLLPTSAHPMDVLRTAVSAIGALDPTADDTDAESNLAQSLHLLAAIPAIVAYDQRRRRGLPLVEADPSLDYASNFLLMTFGEVPDRVVVDAFSVSLVLYAEHSFNASTFTARVITSTLSDLYSAVVGAIGALKGPLHGGANEAVMHVFDEIGTADRAEAWLVGALAEKRKIMGFGHRVYKNGDSRVPTMKAALDTLTAHYDRPDMAELYANLEEAMVSRKSIQPNLDYPSGPAYNLMGFDTATFTPLFVASRITGWTAHIIEQRAANSLIRPLSAYNGPDERHV</sequence>
<dbReference type="InterPro" id="IPR016142">
    <property type="entry name" value="Citrate_synth-like_lrg_a-sub"/>
</dbReference>
<dbReference type="RefSeq" id="WP_136643547.1">
    <property type="nucleotide sequence ID" value="NZ_QYRT01000052.1"/>
</dbReference>
<protein>
    <recommendedName>
        <fullName evidence="6">Citrate synthase</fullName>
    </recommendedName>
</protein>
<organism evidence="9 10">
    <name type="scientific">Subtercola vilae</name>
    <dbReference type="NCBI Taxonomy" id="2056433"/>
    <lineage>
        <taxon>Bacteria</taxon>
        <taxon>Bacillati</taxon>
        <taxon>Actinomycetota</taxon>
        <taxon>Actinomycetes</taxon>
        <taxon>Micrococcales</taxon>
        <taxon>Microbacteriaceae</taxon>
        <taxon>Subtercola</taxon>
    </lineage>
</organism>
<name>A0A4T2BHU9_9MICO</name>
<dbReference type="GO" id="GO:0005975">
    <property type="term" value="P:carbohydrate metabolic process"/>
    <property type="evidence" value="ECO:0007669"/>
    <property type="project" value="TreeGrafter"/>
</dbReference>
<comment type="catalytic activity">
    <reaction evidence="5">
        <text>oxaloacetate + acetyl-CoA + H2O = citrate + CoA + H(+)</text>
        <dbReference type="Rhea" id="RHEA:16845"/>
        <dbReference type="ChEBI" id="CHEBI:15377"/>
        <dbReference type="ChEBI" id="CHEBI:15378"/>
        <dbReference type="ChEBI" id="CHEBI:16452"/>
        <dbReference type="ChEBI" id="CHEBI:16947"/>
        <dbReference type="ChEBI" id="CHEBI:57287"/>
        <dbReference type="ChEBI" id="CHEBI:57288"/>
        <dbReference type="EC" id="2.3.3.16"/>
    </reaction>
</comment>
<evidence type="ECO:0000256" key="6">
    <source>
        <dbReference type="PIRNR" id="PIRNR001369"/>
    </source>
</evidence>
<dbReference type="GO" id="GO:0006099">
    <property type="term" value="P:tricarboxylic acid cycle"/>
    <property type="evidence" value="ECO:0007669"/>
    <property type="project" value="UniProtKB-UniPathway"/>
</dbReference>
<dbReference type="Gene3D" id="1.10.580.10">
    <property type="entry name" value="Citrate Synthase, domain 1"/>
    <property type="match status" value="1"/>
</dbReference>
<dbReference type="SUPFAM" id="SSF48256">
    <property type="entry name" value="Citrate synthase"/>
    <property type="match status" value="1"/>
</dbReference>
<dbReference type="AlphaFoldDB" id="A0A4T2BHU9"/>
<dbReference type="InterPro" id="IPR019810">
    <property type="entry name" value="Citrate_synthase_AS"/>
</dbReference>
<comment type="caution">
    <text evidence="9">The sequence shown here is derived from an EMBL/GenBank/DDBJ whole genome shotgun (WGS) entry which is preliminary data.</text>
</comment>
<dbReference type="InterPro" id="IPR011278">
    <property type="entry name" value="2-MeCitrate/Citrate_synth_II"/>
</dbReference>
<evidence type="ECO:0000256" key="7">
    <source>
        <dbReference type="PIRSR" id="PIRSR001369-1"/>
    </source>
</evidence>
<evidence type="ECO:0000256" key="1">
    <source>
        <dbReference type="ARBA" id="ARBA00004751"/>
    </source>
</evidence>
<evidence type="ECO:0000313" key="10">
    <source>
        <dbReference type="Proteomes" id="UP000306192"/>
    </source>
</evidence>
<dbReference type="EMBL" id="QYRT01000052">
    <property type="protein sequence ID" value="TIH30269.1"/>
    <property type="molecule type" value="Genomic_DNA"/>
</dbReference>
<dbReference type="InterPro" id="IPR002020">
    <property type="entry name" value="Citrate_synthase"/>
</dbReference>
<dbReference type="InterPro" id="IPR024176">
    <property type="entry name" value="Citrate_synthase_bac-typ"/>
</dbReference>
<evidence type="ECO:0000256" key="4">
    <source>
        <dbReference type="ARBA" id="ARBA00022679"/>
    </source>
</evidence>
<comment type="similarity">
    <text evidence="2 6 8">Belongs to the citrate synthase family.</text>
</comment>
<evidence type="ECO:0000256" key="8">
    <source>
        <dbReference type="RuleBase" id="RU003406"/>
    </source>
</evidence>
<evidence type="ECO:0000256" key="5">
    <source>
        <dbReference type="ARBA" id="ARBA00049288"/>
    </source>
</evidence>
<dbReference type="PROSITE" id="PS00480">
    <property type="entry name" value="CITRATE_SYNTHASE"/>
    <property type="match status" value="1"/>
</dbReference>
<dbReference type="NCBIfam" id="NF010636">
    <property type="entry name" value="PRK14033.1"/>
    <property type="match status" value="1"/>
</dbReference>
<feature type="active site" evidence="7">
    <location>
        <position position="318"/>
    </location>
</feature>
<dbReference type="InterPro" id="IPR016143">
    <property type="entry name" value="Citrate_synth-like_sm_a-sub"/>
</dbReference>
<keyword evidence="9" id="KW-0012">Acyltransferase</keyword>
<comment type="pathway">
    <text evidence="1">Carbohydrate metabolism; tricarboxylic acid cycle; isocitrate from oxaloacetate: step 1/2.</text>
</comment>
<proteinExistence type="inferred from homology"/>
<reference evidence="9 10" key="1">
    <citation type="journal article" date="2019" name="Microorganisms">
        <title>Systematic Affiliation and Genome Analysis of Subtercola vilae DB165(T) with Particular Emphasis on Cold Adaptation of an Isolate from a High-Altitude Cold Volcano Lake.</title>
        <authorList>
            <person name="Villalobos A.S."/>
            <person name="Wiese J."/>
            <person name="Imhoff J.F."/>
            <person name="Dorador C."/>
            <person name="Keller A."/>
            <person name="Hentschel U."/>
        </authorList>
    </citation>
    <scope>NUCLEOTIDE SEQUENCE [LARGE SCALE GENOMIC DNA]</scope>
    <source>
        <strain evidence="9 10">DB165</strain>
    </source>
</reference>
<gene>
    <name evidence="9" type="ORF">D4765_17240</name>
</gene>
<dbReference type="InterPro" id="IPR036969">
    <property type="entry name" value="Citrate_synthase_sf"/>
</dbReference>
<keyword evidence="10" id="KW-1185">Reference proteome</keyword>
<keyword evidence="3" id="KW-0816">Tricarboxylic acid cycle</keyword>
<dbReference type="GO" id="GO:0005829">
    <property type="term" value="C:cytosol"/>
    <property type="evidence" value="ECO:0007669"/>
    <property type="project" value="TreeGrafter"/>
</dbReference>